<feature type="region of interest" description="Disordered" evidence="3">
    <location>
        <begin position="1"/>
        <end position="81"/>
    </location>
</feature>
<sequence>MRSGSGNNQSRSNSVERENGCGELPGSGPGGGGVHARDNAAPAPRDHRAGTMSGRGKAAAAAAVPEGTPGPAKQQHARRGGELSKKDLLCLLSILEGELQARDEVIAVLSGRGVSGRRLEARYGTHEPAAALSALHLAATQAREAGPRDDVYEKASAGLERMVVRQKETHRRMLEQLLVAERCHRRTLCELEDERRKHDDYMAKSDDFTNLLEQERERLKRVLEQERSYQQRKEAEHAASATRLGEEASKLRALALLLADEQQSSNEELRRREQEVRDLSLELAQARSRLHEAARTQQEESGRAQRLEAELEEQTTRFYQEHEEMTAKLANEEAHGRQLRQRMAGLAQRVEELEEANRGLQRAEEELKRAEAEINELRQAQGNQDGMAAELETLRKRLLEMEGKDEEIQRAEAHSRELRERLQEEERRGAELKGEVGQLRQRVVEMEKGEEALGRNRVECEQLRCELQKEQKLSKELGGQLEALKCRMRELEAMEGRLSKTEQAMRDDLAKLKSFAIVLADERKTTAERLKQEEHKLQEVTRRMKDEQSKVNEVTEKLIDESKKSLKMKAELEEKNSLLSKERDELKSKLKVEESRASELTSRMSKLKDRLADMDDDGNDRVGMKPLLFNAKLARCADDDSNKVMELTQEIDRLKARLKQLEVVEDDLMKTEDEYDELKRRYRSEQDKAQLLFQQLEEAKTQIARGKVAERGDLSSAEEHEFRARLRQEETKSSHLASEVQALKEKLHELMAAEDHLAQFQDDFAAVQKRLLQEESRNHDFAAEVESLTKELDRFKRYGRALRPSLNGRKLIDVPVATAAVQTDASLMDTMNGEEDNVSSFIQKTMQEENHIMSNLRQERKSFGDCPSLHGRFTSTSSDTNQRKSFIPWIKKRELIQQNGENKPQMNGHVPQHGEMVLSHKQGQPLHIRVRPDHQHNTAMLEITSPSTEDVSYTTTATIPTSGLQKPRITILPNSAIISSRGGQRHSVDKATVLAAPERASPVVIATIARNRSPDSSGSSSPERPSSPIQIVAMSATTDHLLSPEPVEIVAGKPTIFRVSPEKPTATRTPSFKALGSGSSIITTEDNKIHIHLGSPYRRQHGSPAEGGHPGGPSGAAITLVATEKKEMIATGTILRRPGGHGVAKGSLSAASSKVTSSITITPSSGGSQLSRTSLPSDSQAQRPGVSTRIPVPRSVRAGKSIAAGSVPAGTSAGGRLEAGQPVRIELKKPNVYGGLAGPAGKN</sequence>
<feature type="coiled-coil region" evidence="2">
    <location>
        <begin position="474"/>
        <end position="702"/>
    </location>
</feature>
<dbReference type="Pfam" id="PF09727">
    <property type="entry name" value="CortBP2"/>
    <property type="match status" value="1"/>
</dbReference>
<dbReference type="InterPro" id="IPR019131">
    <property type="entry name" value="Cortactin-binding_p2_N"/>
</dbReference>
<evidence type="ECO:0000256" key="2">
    <source>
        <dbReference type="SAM" id="Coils"/>
    </source>
</evidence>
<feature type="compositionally biased region" description="Polar residues" evidence="3">
    <location>
        <begin position="1169"/>
        <end position="1182"/>
    </location>
</feature>
<organism evidence="5 6">
    <name type="scientific">Petromyzon marinus</name>
    <name type="common">Sea lamprey</name>
    <dbReference type="NCBI Taxonomy" id="7757"/>
    <lineage>
        <taxon>Eukaryota</taxon>
        <taxon>Metazoa</taxon>
        <taxon>Chordata</taxon>
        <taxon>Craniata</taxon>
        <taxon>Vertebrata</taxon>
        <taxon>Cyclostomata</taxon>
        <taxon>Hyperoartia</taxon>
        <taxon>Petromyzontiformes</taxon>
        <taxon>Petromyzontidae</taxon>
        <taxon>Petromyzon</taxon>
    </lineage>
</organism>
<evidence type="ECO:0000256" key="3">
    <source>
        <dbReference type="SAM" id="MobiDB-lite"/>
    </source>
</evidence>
<feature type="coiled-coil region" evidence="2">
    <location>
        <begin position="726"/>
        <end position="763"/>
    </location>
</feature>
<feature type="compositionally biased region" description="Gly residues" evidence="3">
    <location>
        <begin position="23"/>
        <end position="34"/>
    </location>
</feature>
<dbReference type="GeneID" id="116952906"/>
<dbReference type="AlphaFoldDB" id="A0AAJ7U2F9"/>
<dbReference type="RefSeq" id="XP_032828489.1">
    <property type="nucleotide sequence ID" value="XM_032972598.1"/>
</dbReference>
<protein>
    <submittedName>
        <fullName evidence="6">Filamin-A-interacting protein 1-like isoform X1</fullName>
    </submittedName>
</protein>
<feature type="compositionally biased region" description="Low complexity" evidence="3">
    <location>
        <begin position="1146"/>
        <end position="1168"/>
    </location>
</feature>
<keyword evidence="5" id="KW-1185">Reference proteome</keyword>
<evidence type="ECO:0000313" key="5">
    <source>
        <dbReference type="Proteomes" id="UP001318040"/>
    </source>
</evidence>
<evidence type="ECO:0000259" key="4">
    <source>
        <dbReference type="Pfam" id="PF09727"/>
    </source>
</evidence>
<feature type="coiled-coil region" evidence="2">
    <location>
        <begin position="205"/>
        <end position="232"/>
    </location>
</feature>
<feature type="compositionally biased region" description="Low complexity" evidence="3">
    <location>
        <begin position="1"/>
        <end position="13"/>
    </location>
</feature>
<name>A0AAJ7U2F9_PETMA</name>
<feature type="coiled-coil region" evidence="2">
    <location>
        <begin position="259"/>
        <end position="442"/>
    </location>
</feature>
<gene>
    <name evidence="6" type="primary">LOC116952906</name>
</gene>
<keyword evidence="1 2" id="KW-0175">Coiled coil</keyword>
<evidence type="ECO:0000256" key="1">
    <source>
        <dbReference type="ARBA" id="ARBA00023054"/>
    </source>
</evidence>
<dbReference type="PANTHER" id="PTHR23166">
    <property type="entry name" value="FILAMIN/GPBP-INTERACTING PROTEIN"/>
    <property type="match status" value="1"/>
</dbReference>
<dbReference type="KEGG" id="pmrn:116952906"/>
<accession>A0AAJ7U2F9</accession>
<evidence type="ECO:0000313" key="6">
    <source>
        <dbReference type="RefSeq" id="XP_032828489.1"/>
    </source>
</evidence>
<feature type="region of interest" description="Disordered" evidence="3">
    <location>
        <begin position="1132"/>
        <end position="1222"/>
    </location>
</feature>
<dbReference type="PANTHER" id="PTHR23166:SF3">
    <property type="entry name" value="FILAMIN-A-INTERACTING PROTEIN 1"/>
    <property type="match status" value="1"/>
</dbReference>
<proteinExistence type="predicted"/>
<feature type="domain" description="Cortactin-binding protein-2 N-terminal" evidence="4">
    <location>
        <begin position="82"/>
        <end position="263"/>
    </location>
</feature>
<dbReference type="InterPro" id="IPR050719">
    <property type="entry name" value="Cortactin-Actin_Reg"/>
</dbReference>
<reference evidence="6" key="1">
    <citation type="submission" date="2025-08" db="UniProtKB">
        <authorList>
            <consortium name="RefSeq"/>
        </authorList>
    </citation>
    <scope>IDENTIFICATION</scope>
    <source>
        <tissue evidence="6">Sperm</tissue>
    </source>
</reference>
<dbReference type="Proteomes" id="UP001318040">
    <property type="component" value="Chromosome 49"/>
</dbReference>